<dbReference type="InterPro" id="IPR018359">
    <property type="entry name" value="Bromodomain_CS"/>
</dbReference>
<feature type="repeat" description="WD" evidence="5">
    <location>
        <begin position="374"/>
        <end position="415"/>
    </location>
</feature>
<feature type="compositionally biased region" description="Basic residues" evidence="6">
    <location>
        <begin position="920"/>
        <end position="934"/>
    </location>
</feature>
<dbReference type="Pfam" id="PF25437">
    <property type="entry name" value="BRWD1_N"/>
    <property type="match status" value="1"/>
</dbReference>
<dbReference type="Pfam" id="PF25313">
    <property type="entry name" value="BRWD_AD"/>
    <property type="match status" value="1"/>
</dbReference>
<keyword evidence="1 5" id="KW-0853">WD repeat</keyword>
<dbReference type="InterPro" id="IPR036427">
    <property type="entry name" value="Bromodomain-like_sf"/>
</dbReference>
<dbReference type="CDD" id="cd00200">
    <property type="entry name" value="WD40"/>
    <property type="match status" value="1"/>
</dbReference>
<sequence length="1886" mass="217409">MPDNLSNEAILPELYYLIANFLRNSPFQETSNLFIRQLEQFKVLPPRIDWTGAHHERTFDEMSESLSHVPPNFLLLMCNQIKNLIENQNDINPLNSNSLFGIGQFSILQDVNKQKKKLEIQLNKNSNINIIPRDFYLKYNQTKTYFNHSTKCKSSGVNLILNLNKRQLDGRSLSTGIIQPDHYRSITVQKRIFGHLSAVYCVCFDRTGRYILTGADDNLIKAWSAHDGRLLATFRGHEKEISDIDINFENTLLASGSCDKTLRIWNLKTTECTFVLQSHTSMVTSIEFSPYCRGNTRWLASSGSDGVICFWYWNSETLEFCAKPRRFIEKSRPGGQMLCLSFSSGGLFLAAGSNDNAIRVYCFENGEPNKICELESHSNIVDSIQYANTSARFLSGSKDGTAKIWSFESQQWKNKVIDGSKTLDKSESSDFLNIDSLSKKYSVTMVAWNCDDSLVITAQNNFVIKVWNSSDAQLVHELKAHTNEIFVLEAHPKDPRLLLSAGHDGNVILWNLLTGKCIKKFYNKIENEGHGCLFDTKWSSTLDMFASTDSHGNLTIFGFGGDENFKKVPSQLFFHSDYRPLIRDSNGFALDEQTQVPPHSMPPPFLVDADGNPYDSELQRLVPGRENLTDAQLIPHIITNENGVSEIIGDREGENVNENEEAARIRNRNVWVKNLITPLDPIILRTNQTDRLESLNLEESNYSHELINQIEQNNQKGSVYIYKEENSNTMKRGRGKAGKKPRNEEVETMEDETMDDQFIDVDEDSNTRQSNDLNRNRQRRVVYIEPSVLSSESSHGNDSSDWDEGRRPTRSTTRQKSKKNKKRTLRVDDDEEVERNEENSDDEVSRPRSTKTTISKKLRKIESEEDDEKDQVMNESNDDDLSDSEFYSDDLDDYDYEENDENLDPNRPCTSKSADTRTSKSPRKKLKKQKRRGRPSNSKLSNLNNQNIQVKKIPKSNSKNYKLNVITETSSDYSPPDWLTSSRPRKTPYVPQIGDEIVYFRQGHELYLQAVRDKKIYEIDEKTLPSNKCRVQEFCKVTSIKIEIKPPRLVCLKLNVIDAQTGELTGQKLTIKYHDLDGVVDFLILRQYYEKALEKQWRPKDRFRSIIDDRWYYGTIDSKKPFQDEYPESQFQCLMVAWDSGDIEALSPWDLEDTPNRKTKPNNENQPVTPEELKSILYEPTLDEWRGLERDIECERILKGIEIIMELSIAEAFNMPVDLVAFPNYAMVIGYPIDLNTIKDRVLNRYYRRLESIEWDIRKIEEDAHDFNEPESIICKQSTLLTKLLTEFINDPDCSNPRPIYKRLCKNSELNDTQNVSPGTNRRTALRKTRMELQSAPTTLRFNLRSRQNNEESNQGEPESSSNGSFSWKEEAQKLIKSIIKHNDSSPFREAVDLDAYPDYKDIVKHPIDFSTIKGRVLYNFYGNDTDLLDKDCRLVISNSKAYNTNQRSKVYSMTLRLETFYEEIFSKFKKKCEAAQAEKTRYNRTRRGNNQVNYAEDHEEPNFGKLFKNGTIKAEGSSHSNNKSSTSMNNSSISVCPSTSGYATRSSSSRKVKSINSNSNQYHDEDSHQSTYDKNESINKSDEFMNKSYIDEDTQMALMDTVEYDVNDDFQPGNQKKNLNSKLTRNEATNFSNLGFPKTEPSDSTDVKACSSKSDSNRKTRVSRNDSNTAMSHTDHIEIKNTKNKKNKNKKRFDSEDENELNDTKNDINDELDDYEEENLNRTKSKNKKSNQKNDDYEEEQSEVSTDDLNDEDDFDNETETEEEEDDDESFNKSKKSTKKSKKSKKGRSDKKSGNSKRPVRTCRYLDNKENNEELTTKAKKVTSCKNSNASYSTRSSKRARKADYKEFSTSEDFSIDEDDDKSRHKKRNTSRKKPKFSSSENLNF</sequence>
<feature type="region of interest" description="Disordered" evidence="6">
    <location>
        <begin position="1337"/>
        <end position="1366"/>
    </location>
</feature>
<proteinExistence type="predicted"/>
<feature type="compositionally biased region" description="Acidic residues" evidence="6">
    <location>
        <begin position="876"/>
        <end position="903"/>
    </location>
</feature>
<dbReference type="EMBL" id="CAJNOC010000344">
    <property type="protein sequence ID" value="CAF0748059.1"/>
    <property type="molecule type" value="Genomic_DNA"/>
</dbReference>
<feature type="compositionally biased region" description="Low complexity" evidence="6">
    <location>
        <begin position="1518"/>
        <end position="1548"/>
    </location>
</feature>
<feature type="compositionally biased region" description="Basic residues" evidence="6">
    <location>
        <begin position="731"/>
        <end position="740"/>
    </location>
</feature>
<evidence type="ECO:0000256" key="5">
    <source>
        <dbReference type="PROSITE-ProRule" id="PRU00221"/>
    </source>
</evidence>
<dbReference type="PANTHER" id="PTHR16266:SF17">
    <property type="entry name" value="BRWD3"/>
    <property type="match status" value="1"/>
</dbReference>
<feature type="compositionally biased region" description="Basic residues" evidence="6">
    <location>
        <begin position="1774"/>
        <end position="1802"/>
    </location>
</feature>
<feature type="compositionally biased region" description="Acidic residues" evidence="6">
    <location>
        <begin position="828"/>
        <end position="842"/>
    </location>
</feature>
<dbReference type="SUPFAM" id="SSF47370">
    <property type="entry name" value="Bromodomain"/>
    <property type="match status" value="2"/>
</dbReference>
<feature type="region of interest" description="Disordered" evidence="6">
    <location>
        <begin position="724"/>
        <end position="948"/>
    </location>
</feature>
<feature type="repeat" description="WD" evidence="5">
    <location>
        <begin position="234"/>
        <end position="275"/>
    </location>
</feature>
<feature type="region of interest" description="Disordered" evidence="6">
    <location>
        <begin position="1483"/>
        <end position="1580"/>
    </location>
</feature>
<feature type="compositionally biased region" description="Polar residues" evidence="6">
    <location>
        <begin position="1825"/>
        <end position="1836"/>
    </location>
</feature>
<feature type="compositionally biased region" description="Basic and acidic residues" evidence="6">
    <location>
        <begin position="1563"/>
        <end position="1580"/>
    </location>
</feature>
<evidence type="ECO:0000313" key="9">
    <source>
        <dbReference type="Proteomes" id="UP000663879"/>
    </source>
</evidence>
<feature type="compositionally biased region" description="Basic and acidic residues" evidence="6">
    <location>
        <begin position="1805"/>
        <end position="1818"/>
    </location>
</feature>
<feature type="compositionally biased region" description="Acidic residues" evidence="6">
    <location>
        <begin position="1737"/>
        <end position="1770"/>
    </location>
</feature>
<dbReference type="InterPro" id="IPR036322">
    <property type="entry name" value="WD40_repeat_dom_sf"/>
</dbReference>
<feature type="compositionally biased region" description="Acidic residues" evidence="6">
    <location>
        <begin position="746"/>
        <end position="764"/>
    </location>
</feature>
<dbReference type="Pfam" id="PF00400">
    <property type="entry name" value="WD40"/>
    <property type="match status" value="6"/>
</dbReference>
<keyword evidence="2" id="KW-0677">Repeat</keyword>
<feature type="repeat" description="WD" evidence="5">
    <location>
        <begin position="276"/>
        <end position="311"/>
    </location>
</feature>
<dbReference type="InterPro" id="IPR057451">
    <property type="entry name" value="BRWD/PHIP_AD"/>
</dbReference>
<protein>
    <recommendedName>
        <fullName evidence="7">Bromo domain-containing protein</fullName>
    </recommendedName>
</protein>
<dbReference type="PRINTS" id="PR00503">
    <property type="entry name" value="BROMODOMAIN"/>
</dbReference>
<dbReference type="PROSITE" id="PS00678">
    <property type="entry name" value="WD_REPEATS_1"/>
    <property type="match status" value="2"/>
</dbReference>
<feature type="compositionally biased region" description="Basic residues" evidence="6">
    <location>
        <begin position="1865"/>
        <end position="1877"/>
    </location>
</feature>
<feature type="repeat" description="WD" evidence="5">
    <location>
        <begin position="478"/>
        <end position="520"/>
    </location>
</feature>
<dbReference type="SMART" id="SM00297">
    <property type="entry name" value="BROMO"/>
    <property type="match status" value="2"/>
</dbReference>
<feature type="repeat" description="WD" evidence="5">
    <location>
        <begin position="192"/>
        <end position="233"/>
    </location>
</feature>
<dbReference type="InterPro" id="IPR052060">
    <property type="entry name" value="Bromo_WD_repeat"/>
</dbReference>
<dbReference type="PROSITE" id="PS00633">
    <property type="entry name" value="BROMODOMAIN_1"/>
    <property type="match status" value="1"/>
</dbReference>
<organism evidence="8 9">
    <name type="scientific">Brachionus calyciflorus</name>
    <dbReference type="NCBI Taxonomy" id="104777"/>
    <lineage>
        <taxon>Eukaryota</taxon>
        <taxon>Metazoa</taxon>
        <taxon>Spiralia</taxon>
        <taxon>Gnathifera</taxon>
        <taxon>Rotifera</taxon>
        <taxon>Eurotatoria</taxon>
        <taxon>Monogononta</taxon>
        <taxon>Pseudotrocha</taxon>
        <taxon>Ploima</taxon>
        <taxon>Brachionidae</taxon>
        <taxon>Brachionus</taxon>
    </lineage>
</organism>
<dbReference type="InterPro" id="IPR001680">
    <property type="entry name" value="WD40_rpt"/>
</dbReference>
<evidence type="ECO:0000256" key="2">
    <source>
        <dbReference type="ARBA" id="ARBA00022737"/>
    </source>
</evidence>
<dbReference type="Pfam" id="PF00439">
    <property type="entry name" value="Bromodomain"/>
    <property type="match status" value="2"/>
</dbReference>
<feature type="compositionally biased region" description="Low complexity" evidence="6">
    <location>
        <begin position="935"/>
        <end position="947"/>
    </location>
</feature>
<keyword evidence="3 4" id="KW-0103">Bromodomain</keyword>
<comment type="caution">
    <text evidence="8">The sequence shown here is derived from an EMBL/GenBank/DDBJ whole genome shotgun (WGS) entry which is preliminary data.</text>
</comment>
<dbReference type="FunFam" id="1.20.920.10:FF:000066">
    <property type="entry name" value="Transcription initiation factor TFIID subunit 1"/>
    <property type="match status" value="1"/>
</dbReference>
<dbReference type="PROSITE" id="PS50294">
    <property type="entry name" value="WD_REPEATS_REGION"/>
    <property type="match status" value="4"/>
</dbReference>
<feature type="compositionally biased region" description="Low complexity" evidence="6">
    <location>
        <begin position="790"/>
        <end position="799"/>
    </location>
</feature>
<feature type="compositionally biased region" description="Basic residues" evidence="6">
    <location>
        <begin position="813"/>
        <end position="824"/>
    </location>
</feature>
<dbReference type="Gene3D" id="1.20.920.10">
    <property type="entry name" value="Bromodomain-like"/>
    <property type="match status" value="2"/>
</dbReference>
<gene>
    <name evidence="8" type="ORF">OXX778_LOCUS3763</name>
</gene>
<dbReference type="PANTHER" id="PTHR16266">
    <property type="entry name" value="WD REPEAT DOMAIN 9"/>
    <property type="match status" value="1"/>
</dbReference>
<dbReference type="GO" id="GO:0005634">
    <property type="term" value="C:nucleus"/>
    <property type="evidence" value="ECO:0007669"/>
    <property type="project" value="TreeGrafter"/>
</dbReference>
<dbReference type="GO" id="GO:0006357">
    <property type="term" value="P:regulation of transcription by RNA polymerase II"/>
    <property type="evidence" value="ECO:0007669"/>
    <property type="project" value="TreeGrafter"/>
</dbReference>
<dbReference type="OrthoDB" id="538223at2759"/>
<feature type="region of interest" description="Disordered" evidence="6">
    <location>
        <begin position="1608"/>
        <end position="1886"/>
    </location>
</feature>
<keyword evidence="9" id="KW-1185">Reference proteome</keyword>
<feature type="compositionally biased region" description="Polar residues" evidence="6">
    <location>
        <begin position="1613"/>
        <end position="1634"/>
    </location>
</feature>
<evidence type="ECO:0000256" key="6">
    <source>
        <dbReference type="SAM" id="MobiDB-lite"/>
    </source>
</evidence>
<feature type="domain" description="Bromo" evidence="7">
    <location>
        <begin position="1205"/>
        <end position="1275"/>
    </location>
</feature>
<dbReference type="GO" id="GO:0008360">
    <property type="term" value="P:regulation of cell shape"/>
    <property type="evidence" value="ECO:0007669"/>
    <property type="project" value="TreeGrafter"/>
</dbReference>
<dbReference type="SMART" id="SM00320">
    <property type="entry name" value="WD40"/>
    <property type="match status" value="8"/>
</dbReference>
<feature type="region of interest" description="Disordered" evidence="6">
    <location>
        <begin position="1149"/>
        <end position="1168"/>
    </location>
</feature>
<dbReference type="GO" id="GO:0007010">
    <property type="term" value="P:cytoskeleton organization"/>
    <property type="evidence" value="ECO:0007669"/>
    <property type="project" value="TreeGrafter"/>
</dbReference>
<dbReference type="InterPro" id="IPR015943">
    <property type="entry name" value="WD40/YVTN_repeat-like_dom_sf"/>
</dbReference>
<feature type="compositionally biased region" description="Acidic residues" evidence="6">
    <location>
        <begin position="1710"/>
        <end position="1719"/>
    </location>
</feature>
<reference evidence="8" key="1">
    <citation type="submission" date="2021-02" db="EMBL/GenBank/DDBJ databases">
        <authorList>
            <person name="Nowell W R."/>
        </authorList>
    </citation>
    <scope>NUCLEOTIDE SEQUENCE</scope>
    <source>
        <strain evidence="8">Ploen Becks lab</strain>
    </source>
</reference>
<feature type="compositionally biased region" description="Basic residues" evidence="6">
    <location>
        <begin position="1683"/>
        <end position="1692"/>
    </location>
</feature>
<dbReference type="PROSITE" id="PS50082">
    <property type="entry name" value="WD_REPEATS_2"/>
    <property type="match status" value="5"/>
</dbReference>
<feature type="domain" description="Bromo" evidence="7">
    <location>
        <begin position="1380"/>
        <end position="1451"/>
    </location>
</feature>
<evidence type="ECO:0000313" key="8">
    <source>
        <dbReference type="EMBL" id="CAF0748059.1"/>
    </source>
</evidence>
<dbReference type="Proteomes" id="UP000663879">
    <property type="component" value="Unassembled WGS sequence"/>
</dbReference>
<dbReference type="InterPro" id="IPR001487">
    <property type="entry name" value="Bromodomain"/>
</dbReference>
<evidence type="ECO:0000256" key="3">
    <source>
        <dbReference type="ARBA" id="ARBA00023117"/>
    </source>
</evidence>
<accession>A0A813P2E4</accession>
<dbReference type="PROSITE" id="PS50014">
    <property type="entry name" value="BROMODOMAIN_2"/>
    <property type="match status" value="2"/>
</dbReference>
<evidence type="ECO:0000256" key="4">
    <source>
        <dbReference type="PROSITE-ProRule" id="PRU00035"/>
    </source>
</evidence>
<evidence type="ECO:0000259" key="7">
    <source>
        <dbReference type="PROSITE" id="PS50014"/>
    </source>
</evidence>
<dbReference type="InterPro" id="IPR057452">
    <property type="entry name" value="BRWD/PHIP_N"/>
</dbReference>
<dbReference type="Gene3D" id="2.130.10.10">
    <property type="entry name" value="YVTN repeat-like/Quinoprotein amine dehydrogenase"/>
    <property type="match status" value="3"/>
</dbReference>
<name>A0A813P2E4_9BILA</name>
<dbReference type="InterPro" id="IPR019775">
    <property type="entry name" value="WD40_repeat_CS"/>
</dbReference>
<dbReference type="SUPFAM" id="SSF50978">
    <property type="entry name" value="WD40 repeat-like"/>
    <property type="match status" value="1"/>
</dbReference>
<evidence type="ECO:0000256" key="1">
    <source>
        <dbReference type="ARBA" id="ARBA00022574"/>
    </source>
</evidence>